<accession>A0A7Y0DX86</accession>
<evidence type="ECO:0000313" key="2">
    <source>
        <dbReference type="Proteomes" id="UP000539372"/>
    </source>
</evidence>
<dbReference type="Proteomes" id="UP000539372">
    <property type="component" value="Unassembled WGS sequence"/>
</dbReference>
<dbReference type="Pfam" id="PF08811">
    <property type="entry name" value="DUF1800"/>
    <property type="match status" value="1"/>
</dbReference>
<dbReference type="AlphaFoldDB" id="A0A7Y0DX86"/>
<name>A0A7Y0DX86_9PROT</name>
<dbReference type="EMBL" id="JABBNT010000001">
    <property type="protein sequence ID" value="NMM43128.1"/>
    <property type="molecule type" value="Genomic_DNA"/>
</dbReference>
<sequence length="455" mass="49567">MAVPYPKKFPPELLQAAIAAHRFGYGARPGELDGIAADPQGWLITQIDQPETPPPVLAVLPDSTSIVPDLLDAIQAGPEALHAFRRRLAGMNRREALAHTGTTLASPSPFRERLIRFWSNHFAVSDRDPVSFALSHAFEREVIRPRITGTFIQMLTAVVRHPAVLIQTDNRLSTGPISIAGLKGAPNLIDTLARVILQNYTLGPEGAVKTRDIVELAKMLTGWSVAGSDEDAPGTFRFRPLWHEQKKKFFFRRYYPEAGVLEAEAALDTVGRREDTARHLAISMARYFVTDSPPDELISDMLNGFTGKGNSLLGMAEGMVRSPAAWHPQQAKVKTPTDFVFSTARLFGWGSAAAPLALAGLSVMGQAPKRFPVLTGWPSDGRAWLSPQHLLERLQWGAAAAREAAPVFHGADMADLGLATLGPLLSPVTHRRLSVTSDPADALALLLASPEFQRR</sequence>
<proteinExistence type="predicted"/>
<organism evidence="1 2">
    <name type="scientific">Pacificispira spongiicola</name>
    <dbReference type="NCBI Taxonomy" id="2729598"/>
    <lineage>
        <taxon>Bacteria</taxon>
        <taxon>Pseudomonadati</taxon>
        <taxon>Pseudomonadota</taxon>
        <taxon>Alphaproteobacteria</taxon>
        <taxon>Rhodospirillales</taxon>
        <taxon>Rhodospirillaceae</taxon>
        <taxon>Pacificispira</taxon>
    </lineage>
</organism>
<dbReference type="RefSeq" id="WP_169623429.1">
    <property type="nucleotide sequence ID" value="NZ_JABBNT010000001.1"/>
</dbReference>
<comment type="caution">
    <text evidence="1">The sequence shown here is derived from an EMBL/GenBank/DDBJ whole genome shotgun (WGS) entry which is preliminary data.</text>
</comment>
<reference evidence="1 2" key="1">
    <citation type="submission" date="2020-04" db="EMBL/GenBank/DDBJ databases">
        <title>Rhodospirillaceae bacterium KN72 isolated from deep sea.</title>
        <authorList>
            <person name="Zhang D.-C."/>
        </authorList>
    </citation>
    <scope>NUCLEOTIDE SEQUENCE [LARGE SCALE GENOMIC DNA]</scope>
    <source>
        <strain evidence="1 2">KN72</strain>
    </source>
</reference>
<protein>
    <submittedName>
        <fullName evidence="1">DUF1800 family protein</fullName>
    </submittedName>
</protein>
<dbReference type="InterPro" id="IPR014917">
    <property type="entry name" value="DUF1800"/>
</dbReference>
<keyword evidence="2" id="KW-1185">Reference proteome</keyword>
<gene>
    <name evidence="1" type="ORF">HH303_01475</name>
</gene>
<evidence type="ECO:0000313" key="1">
    <source>
        <dbReference type="EMBL" id="NMM43128.1"/>
    </source>
</evidence>